<dbReference type="EMBL" id="GBXM01091522">
    <property type="protein sequence ID" value="JAH17055.1"/>
    <property type="molecule type" value="Transcribed_RNA"/>
</dbReference>
<reference evidence="1" key="2">
    <citation type="journal article" date="2015" name="Fish Shellfish Immunol.">
        <title>Early steps in the European eel (Anguilla anguilla)-Vibrio vulnificus interaction in the gills: Role of the RtxA13 toxin.</title>
        <authorList>
            <person name="Callol A."/>
            <person name="Pajuelo D."/>
            <person name="Ebbesson L."/>
            <person name="Teles M."/>
            <person name="MacKenzie S."/>
            <person name="Amaro C."/>
        </authorList>
    </citation>
    <scope>NUCLEOTIDE SEQUENCE</scope>
</reference>
<sequence length="46" mass="5272">MSNARVKWHVICSTLDSHGHFWLQVLQGSYENTMCLLCVLKCNCSD</sequence>
<accession>A0A0E9QL53</accession>
<proteinExistence type="predicted"/>
<organism evidence="1">
    <name type="scientific">Anguilla anguilla</name>
    <name type="common">European freshwater eel</name>
    <name type="synonym">Muraena anguilla</name>
    <dbReference type="NCBI Taxonomy" id="7936"/>
    <lineage>
        <taxon>Eukaryota</taxon>
        <taxon>Metazoa</taxon>
        <taxon>Chordata</taxon>
        <taxon>Craniata</taxon>
        <taxon>Vertebrata</taxon>
        <taxon>Euteleostomi</taxon>
        <taxon>Actinopterygii</taxon>
        <taxon>Neopterygii</taxon>
        <taxon>Teleostei</taxon>
        <taxon>Anguilliformes</taxon>
        <taxon>Anguillidae</taxon>
        <taxon>Anguilla</taxon>
    </lineage>
</organism>
<reference evidence="1" key="1">
    <citation type="submission" date="2014-11" db="EMBL/GenBank/DDBJ databases">
        <authorList>
            <person name="Amaro Gonzalez C."/>
        </authorList>
    </citation>
    <scope>NUCLEOTIDE SEQUENCE</scope>
</reference>
<name>A0A0E9QL53_ANGAN</name>
<protein>
    <submittedName>
        <fullName evidence="1">Uncharacterized protein</fullName>
    </submittedName>
</protein>
<dbReference type="AlphaFoldDB" id="A0A0E9QL53"/>
<evidence type="ECO:0000313" key="1">
    <source>
        <dbReference type="EMBL" id="JAH17055.1"/>
    </source>
</evidence>